<protein>
    <recommendedName>
        <fullName evidence="4">Phage-related protein</fullName>
    </recommendedName>
</protein>
<proteinExistence type="predicted"/>
<feature type="signal peptide" evidence="1">
    <location>
        <begin position="1"/>
        <end position="22"/>
    </location>
</feature>
<dbReference type="Proteomes" id="UP001597045">
    <property type="component" value="Unassembled WGS sequence"/>
</dbReference>
<sequence length="667" mass="70278">MKNKTISALTLSAAAVAAIALGMDGIKKAASQLSPQVDKLKASLSATFNKGLTPVFKELGAVFPVLDKGLTNVAGGLIVMAKSFTDVVTSKQGLQQIQSILDNTGQFFRDLAPMVRDGTSAFLTLADAGSKQFGLLSGVLNKFASDFRAAVERITSDGSFASGMQGLAAVVGSILGLFTKLFEAGVRVMSQVGAPLAALIDALGNALVALMPSLASITNLFANVLTAALNTLTPIIQALTPSFQLLAQIVGTILVGAINALSPVLLPLAKILNDVLLMALKALQPVIQPLIEFLTQLGEIVGKFLLDAFTKLQPLLQLTFQFLTDLFTALQPILPALTQLATQILQGLMDILTPLLPQLMQLAQLVFPAIIKIVQAAIPVITQVLSVLGELVPAVVAIANVAIPLFQGIFDVVQTVWPAIQQIIEGALNVIKGVIDLVMGIITGDWSRAWDGIKSILSGAWELIKGGIKLAIKGVIALFVDLPGAILSALGDLGHLLWDAGAKIIQGLWDGLVAIWNKVTGWIKDIGSWIADHKGPPSYDRKLLIPAGNAIMQGLYRGLTEGFQPVQHLVAGMGDRLSGSFSTKQWGADFAQGIEDNVPRALRALDEVTAATTVSASGQFQAQITDPDFGDIGDRVAAALAGWTVQLDGNGLARMVNKSNLRKARRG</sequence>
<gene>
    <name evidence="2" type="ORF">ACFQ1S_09600</name>
</gene>
<keyword evidence="1" id="KW-0732">Signal</keyword>
<keyword evidence="3" id="KW-1185">Reference proteome</keyword>
<organism evidence="2 3">
    <name type="scientific">Kibdelosporangium lantanae</name>
    <dbReference type="NCBI Taxonomy" id="1497396"/>
    <lineage>
        <taxon>Bacteria</taxon>
        <taxon>Bacillati</taxon>
        <taxon>Actinomycetota</taxon>
        <taxon>Actinomycetes</taxon>
        <taxon>Pseudonocardiales</taxon>
        <taxon>Pseudonocardiaceae</taxon>
        <taxon>Kibdelosporangium</taxon>
    </lineage>
</organism>
<reference evidence="3" key="1">
    <citation type="journal article" date="2019" name="Int. J. Syst. Evol. Microbiol.">
        <title>The Global Catalogue of Microorganisms (GCM) 10K type strain sequencing project: providing services to taxonomists for standard genome sequencing and annotation.</title>
        <authorList>
            <consortium name="The Broad Institute Genomics Platform"/>
            <consortium name="The Broad Institute Genome Sequencing Center for Infectious Disease"/>
            <person name="Wu L."/>
            <person name="Ma J."/>
        </authorList>
    </citation>
    <scope>NUCLEOTIDE SEQUENCE [LARGE SCALE GENOMIC DNA]</scope>
    <source>
        <strain evidence="3">JCM 31486</strain>
    </source>
</reference>
<dbReference type="PANTHER" id="PTHR37813">
    <property type="entry name" value="FELS-2 PROPHAGE PROTEIN"/>
    <property type="match status" value="1"/>
</dbReference>
<dbReference type="EMBL" id="JBHTIS010000415">
    <property type="protein sequence ID" value="MFD1045796.1"/>
    <property type="molecule type" value="Genomic_DNA"/>
</dbReference>
<evidence type="ECO:0008006" key="4">
    <source>
        <dbReference type="Google" id="ProtNLM"/>
    </source>
</evidence>
<evidence type="ECO:0000256" key="1">
    <source>
        <dbReference type="SAM" id="SignalP"/>
    </source>
</evidence>
<evidence type="ECO:0000313" key="2">
    <source>
        <dbReference type="EMBL" id="MFD1045796.1"/>
    </source>
</evidence>
<dbReference type="InterPro" id="IPR016024">
    <property type="entry name" value="ARM-type_fold"/>
</dbReference>
<accession>A0ABW3M568</accession>
<dbReference type="PANTHER" id="PTHR37813:SF1">
    <property type="entry name" value="FELS-2 PROPHAGE PROTEIN"/>
    <property type="match status" value="1"/>
</dbReference>
<feature type="chain" id="PRO_5045732806" description="Phage-related protein" evidence="1">
    <location>
        <begin position="23"/>
        <end position="667"/>
    </location>
</feature>
<dbReference type="SUPFAM" id="SSF48371">
    <property type="entry name" value="ARM repeat"/>
    <property type="match status" value="1"/>
</dbReference>
<comment type="caution">
    <text evidence="2">The sequence shown here is derived from an EMBL/GenBank/DDBJ whole genome shotgun (WGS) entry which is preliminary data.</text>
</comment>
<name>A0ABW3M568_9PSEU</name>
<evidence type="ECO:0000313" key="3">
    <source>
        <dbReference type="Proteomes" id="UP001597045"/>
    </source>
</evidence>